<dbReference type="CDD" id="cd08195">
    <property type="entry name" value="DHQS"/>
    <property type="match status" value="1"/>
</dbReference>
<evidence type="ECO:0000256" key="12">
    <source>
        <dbReference type="ARBA" id="ARBA00022741"/>
    </source>
</evidence>
<dbReference type="InterPro" id="IPR016037">
    <property type="entry name" value="DHQ_synth_AroB"/>
</dbReference>
<dbReference type="GO" id="GO:0000166">
    <property type="term" value="F:nucleotide binding"/>
    <property type="evidence" value="ECO:0007669"/>
    <property type="project" value="UniProtKB-KW"/>
</dbReference>
<dbReference type="Pfam" id="PF01761">
    <property type="entry name" value="DHQ_synthase"/>
    <property type="match status" value="1"/>
</dbReference>
<dbReference type="GO" id="GO:0046872">
    <property type="term" value="F:metal ion binding"/>
    <property type="evidence" value="ECO:0007669"/>
    <property type="project" value="UniProtKB-KW"/>
</dbReference>
<dbReference type="GO" id="GO:0009423">
    <property type="term" value="P:chorismate biosynthetic process"/>
    <property type="evidence" value="ECO:0007669"/>
    <property type="project" value="UniProtKB-UniRule"/>
</dbReference>
<feature type="binding site" evidence="18">
    <location>
        <begin position="131"/>
        <end position="132"/>
    </location>
    <ligand>
        <name>NAD(+)</name>
        <dbReference type="ChEBI" id="CHEBI:57540"/>
    </ligand>
</feature>
<evidence type="ECO:0000259" key="19">
    <source>
        <dbReference type="Pfam" id="PF01761"/>
    </source>
</evidence>
<feature type="binding site" evidence="18">
    <location>
        <position position="144"/>
    </location>
    <ligand>
        <name>NAD(+)</name>
        <dbReference type="ChEBI" id="CHEBI:57540"/>
    </ligand>
</feature>
<evidence type="ECO:0000256" key="17">
    <source>
        <dbReference type="ARBA" id="ARBA00023285"/>
    </source>
</evidence>
<dbReference type="PIRSF" id="PIRSF001455">
    <property type="entry name" value="DHQ_synth"/>
    <property type="match status" value="1"/>
</dbReference>
<keyword evidence="16 18" id="KW-0456">Lyase</keyword>
<dbReference type="HAMAP" id="MF_00110">
    <property type="entry name" value="DHQ_synthase"/>
    <property type="match status" value="1"/>
</dbReference>
<evidence type="ECO:0000256" key="4">
    <source>
        <dbReference type="ARBA" id="ARBA00004496"/>
    </source>
</evidence>
<keyword evidence="9 18" id="KW-0963">Cytoplasm</keyword>
<keyword evidence="13 18" id="KW-0862">Zinc</keyword>
<evidence type="ECO:0000256" key="3">
    <source>
        <dbReference type="ARBA" id="ARBA00003485"/>
    </source>
</evidence>
<evidence type="ECO:0000256" key="15">
    <source>
        <dbReference type="ARBA" id="ARBA00023141"/>
    </source>
</evidence>
<dbReference type="EMBL" id="CP036268">
    <property type="protein sequence ID" value="QDT36344.1"/>
    <property type="molecule type" value="Genomic_DNA"/>
</dbReference>
<dbReference type="Gene3D" id="3.40.50.1970">
    <property type="match status" value="1"/>
</dbReference>
<dbReference type="Pfam" id="PF24621">
    <property type="entry name" value="DHQS_C"/>
    <property type="match status" value="1"/>
</dbReference>
<keyword evidence="14 18" id="KW-0520">NAD</keyword>
<evidence type="ECO:0000256" key="5">
    <source>
        <dbReference type="ARBA" id="ARBA00004661"/>
    </source>
</evidence>
<dbReference type="KEGG" id="svp:Pan189_07000"/>
<feature type="binding site" evidence="18">
    <location>
        <position position="250"/>
    </location>
    <ligand>
        <name>Zn(2+)</name>
        <dbReference type="ChEBI" id="CHEBI:29105"/>
    </ligand>
</feature>
<evidence type="ECO:0000259" key="20">
    <source>
        <dbReference type="Pfam" id="PF24621"/>
    </source>
</evidence>
<dbReference type="FunFam" id="3.40.50.1970:FF:000001">
    <property type="entry name" value="3-dehydroquinate synthase"/>
    <property type="match status" value="1"/>
</dbReference>
<accession>A0A517QXK3</accession>
<comment type="function">
    <text evidence="3 18">Catalyzes the conversion of 3-deoxy-D-arabino-heptulosonate 7-phosphate (DAHP) to dehydroquinate (DHQ).</text>
</comment>
<dbReference type="RefSeq" id="WP_310821029.1">
    <property type="nucleotide sequence ID" value="NZ_CP036268.1"/>
</dbReference>
<name>A0A517QXK3_9PLAN</name>
<dbReference type="NCBIfam" id="TIGR01357">
    <property type="entry name" value="aroB"/>
    <property type="match status" value="1"/>
</dbReference>
<evidence type="ECO:0000313" key="21">
    <source>
        <dbReference type="EMBL" id="QDT36344.1"/>
    </source>
</evidence>
<dbReference type="AlphaFoldDB" id="A0A517QXK3"/>
<evidence type="ECO:0000256" key="2">
    <source>
        <dbReference type="ARBA" id="ARBA00001911"/>
    </source>
</evidence>
<feature type="binding site" evidence="18">
    <location>
        <position position="153"/>
    </location>
    <ligand>
        <name>NAD(+)</name>
        <dbReference type="ChEBI" id="CHEBI:57540"/>
    </ligand>
</feature>
<evidence type="ECO:0000256" key="14">
    <source>
        <dbReference type="ARBA" id="ARBA00023027"/>
    </source>
</evidence>
<comment type="subcellular location">
    <subcellularLocation>
        <location evidence="4 18">Cytoplasm</location>
    </subcellularLocation>
</comment>
<keyword evidence="22" id="KW-1185">Reference proteome</keyword>
<dbReference type="GO" id="GO:0009073">
    <property type="term" value="P:aromatic amino acid family biosynthetic process"/>
    <property type="evidence" value="ECO:0007669"/>
    <property type="project" value="UniProtKB-KW"/>
</dbReference>
<keyword evidence="11 18" id="KW-0479">Metal-binding</keyword>
<dbReference type="PANTHER" id="PTHR43622">
    <property type="entry name" value="3-DEHYDROQUINATE SYNTHASE"/>
    <property type="match status" value="1"/>
</dbReference>
<dbReference type="GO" id="GO:0008652">
    <property type="term" value="P:amino acid biosynthetic process"/>
    <property type="evidence" value="ECO:0007669"/>
    <property type="project" value="UniProtKB-KW"/>
</dbReference>
<comment type="cofactor">
    <cofactor evidence="18">
        <name>Co(2+)</name>
        <dbReference type="ChEBI" id="CHEBI:48828"/>
    </cofactor>
    <cofactor evidence="18">
        <name>Zn(2+)</name>
        <dbReference type="ChEBI" id="CHEBI:29105"/>
    </cofactor>
    <text evidence="18">Binds 1 divalent metal cation per subunit. Can use either Co(2+) or Zn(2+).</text>
</comment>
<reference evidence="21 22" key="1">
    <citation type="submission" date="2019-02" db="EMBL/GenBank/DDBJ databases">
        <title>Deep-cultivation of Planctomycetes and their phenomic and genomic characterization uncovers novel biology.</title>
        <authorList>
            <person name="Wiegand S."/>
            <person name="Jogler M."/>
            <person name="Boedeker C."/>
            <person name="Pinto D."/>
            <person name="Vollmers J."/>
            <person name="Rivas-Marin E."/>
            <person name="Kohn T."/>
            <person name="Peeters S.H."/>
            <person name="Heuer A."/>
            <person name="Rast P."/>
            <person name="Oberbeckmann S."/>
            <person name="Bunk B."/>
            <person name="Jeske O."/>
            <person name="Meyerdierks A."/>
            <person name="Storesund J.E."/>
            <person name="Kallscheuer N."/>
            <person name="Luecker S."/>
            <person name="Lage O.M."/>
            <person name="Pohl T."/>
            <person name="Merkel B.J."/>
            <person name="Hornburger P."/>
            <person name="Mueller R.-W."/>
            <person name="Bruemmer F."/>
            <person name="Labrenz M."/>
            <person name="Spormann A.M."/>
            <person name="Op den Camp H."/>
            <person name="Overmann J."/>
            <person name="Amann R."/>
            <person name="Jetten M.S.M."/>
            <person name="Mascher T."/>
            <person name="Medema M.H."/>
            <person name="Devos D.P."/>
            <person name="Kaster A.-K."/>
            <person name="Ovreas L."/>
            <person name="Rohde M."/>
            <person name="Galperin M.Y."/>
            <person name="Jogler C."/>
        </authorList>
    </citation>
    <scope>NUCLEOTIDE SEQUENCE [LARGE SCALE GENOMIC DNA]</scope>
    <source>
        <strain evidence="21 22">Pan189</strain>
    </source>
</reference>
<evidence type="ECO:0000256" key="10">
    <source>
        <dbReference type="ARBA" id="ARBA00022605"/>
    </source>
</evidence>
<keyword evidence="17 18" id="KW-0170">Cobalt</keyword>
<evidence type="ECO:0000256" key="11">
    <source>
        <dbReference type="ARBA" id="ARBA00022723"/>
    </source>
</evidence>
<evidence type="ECO:0000256" key="8">
    <source>
        <dbReference type="ARBA" id="ARBA00017684"/>
    </source>
</evidence>
<keyword evidence="10 18" id="KW-0028">Amino-acid biosynthesis</keyword>
<evidence type="ECO:0000256" key="13">
    <source>
        <dbReference type="ARBA" id="ARBA00022833"/>
    </source>
</evidence>
<organism evidence="21 22">
    <name type="scientific">Stratiformator vulcanicus</name>
    <dbReference type="NCBI Taxonomy" id="2527980"/>
    <lineage>
        <taxon>Bacteria</taxon>
        <taxon>Pseudomonadati</taxon>
        <taxon>Planctomycetota</taxon>
        <taxon>Planctomycetia</taxon>
        <taxon>Planctomycetales</taxon>
        <taxon>Planctomycetaceae</taxon>
        <taxon>Stratiformator</taxon>
    </lineage>
</organism>
<sequence length="375" mass="40379">MIVSVSLAERSYGIAIGPGLLSQFEDAAERLEFDVPRTVIVVTDENLRDSHAESVAQALAKERRNVAVHAVPAGERSKSMEQLSAIYDALVDLKADRKSLVIAVGGGVVGDLSGFAAASYNRGMPFVQVPTSLLAMVDSSVGGKTGINHPKGKNLIGAFHQPVGVIVDTDVLSTLPDRDYRGGLAEVVKYGVILDAEFFDWLEQNVAPINARDPAALEHVVARSCELKAYVVKEDERETTGLRAILNYGHTFAHAFEALAGYGELSHGEAVAIGMICASRLAELRGLIDAQTTTRQIELLCAFGLPASLGDEEVSSGRLRSRLAFDSDEVIERMKLDKKNSGGKIRFILPKKMGEVGLFDDCEEEDVRGILAEIA</sequence>
<comment type="pathway">
    <text evidence="5 18">Metabolic intermediate biosynthesis; chorismate biosynthesis; chorismate from D-erythrose 4-phosphate and phosphoenolpyruvate: step 2/7.</text>
</comment>
<feature type="domain" description="3-dehydroquinate synthase C-terminal" evidence="20">
    <location>
        <begin position="183"/>
        <end position="340"/>
    </location>
</feature>
<evidence type="ECO:0000256" key="7">
    <source>
        <dbReference type="ARBA" id="ARBA00013031"/>
    </source>
</evidence>
<feature type="binding site" evidence="18">
    <location>
        <begin position="107"/>
        <end position="111"/>
    </location>
    <ligand>
        <name>NAD(+)</name>
        <dbReference type="ChEBI" id="CHEBI:57540"/>
    </ligand>
</feature>
<feature type="binding site" evidence="18">
    <location>
        <position position="267"/>
    </location>
    <ligand>
        <name>Zn(2+)</name>
        <dbReference type="ChEBI" id="CHEBI:29105"/>
    </ligand>
</feature>
<dbReference type="InterPro" id="IPR056179">
    <property type="entry name" value="DHQS_C"/>
</dbReference>
<comment type="catalytic activity">
    <reaction evidence="1 18">
        <text>7-phospho-2-dehydro-3-deoxy-D-arabino-heptonate = 3-dehydroquinate + phosphate</text>
        <dbReference type="Rhea" id="RHEA:21968"/>
        <dbReference type="ChEBI" id="CHEBI:32364"/>
        <dbReference type="ChEBI" id="CHEBI:43474"/>
        <dbReference type="ChEBI" id="CHEBI:58394"/>
        <dbReference type="EC" id="4.2.3.4"/>
    </reaction>
</comment>
<evidence type="ECO:0000256" key="6">
    <source>
        <dbReference type="ARBA" id="ARBA00005412"/>
    </source>
</evidence>
<dbReference type="Proteomes" id="UP000317318">
    <property type="component" value="Chromosome"/>
</dbReference>
<dbReference type="GO" id="GO:0003856">
    <property type="term" value="F:3-dehydroquinate synthase activity"/>
    <property type="evidence" value="ECO:0007669"/>
    <property type="project" value="UniProtKB-UniRule"/>
</dbReference>
<gene>
    <name evidence="21" type="primary">aroB_1</name>
    <name evidence="18" type="synonym">aroB</name>
    <name evidence="21" type="ORF">Pan189_07000</name>
</gene>
<comment type="similarity">
    <text evidence="6 18">Belongs to the sugar phosphate cyclases superfamily. Dehydroquinate synthase family.</text>
</comment>
<dbReference type="SUPFAM" id="SSF56796">
    <property type="entry name" value="Dehydroquinate synthase-like"/>
    <property type="match status" value="1"/>
</dbReference>
<dbReference type="InterPro" id="IPR030963">
    <property type="entry name" value="DHQ_synth_fam"/>
</dbReference>
<protein>
    <recommendedName>
        <fullName evidence="8 18">3-dehydroquinate synthase</fullName>
        <shortName evidence="18">DHQS</shortName>
        <ecNumber evidence="7 18">4.2.3.4</ecNumber>
    </recommendedName>
</protein>
<proteinExistence type="inferred from homology"/>
<comment type="caution">
    <text evidence="18">Lacks conserved residue(s) required for the propagation of feature annotation.</text>
</comment>
<evidence type="ECO:0000256" key="18">
    <source>
        <dbReference type="HAMAP-Rule" id="MF_00110"/>
    </source>
</evidence>
<feature type="binding site" evidence="18">
    <location>
        <position position="186"/>
    </location>
    <ligand>
        <name>Zn(2+)</name>
        <dbReference type="ChEBI" id="CHEBI:29105"/>
    </ligand>
</feature>
<dbReference type="InterPro" id="IPR030960">
    <property type="entry name" value="DHQS/DOIS_N"/>
</dbReference>
<dbReference type="PANTHER" id="PTHR43622:SF7">
    <property type="entry name" value="3-DEHYDROQUINATE SYNTHASE, CHLOROPLASTIC"/>
    <property type="match status" value="1"/>
</dbReference>
<keyword evidence="12 18" id="KW-0547">Nucleotide-binding</keyword>
<dbReference type="Gene3D" id="1.20.1090.10">
    <property type="entry name" value="Dehydroquinate synthase-like - alpha domain"/>
    <property type="match status" value="1"/>
</dbReference>
<dbReference type="EC" id="4.2.3.4" evidence="7 18"/>
<feature type="domain" description="3-dehydroquinate synthase N-terminal" evidence="19">
    <location>
        <begin position="70"/>
        <end position="180"/>
    </location>
</feature>
<comment type="cofactor">
    <cofactor evidence="2 18">
        <name>NAD(+)</name>
        <dbReference type="ChEBI" id="CHEBI:57540"/>
    </cofactor>
</comment>
<evidence type="ECO:0000313" key="22">
    <source>
        <dbReference type="Proteomes" id="UP000317318"/>
    </source>
</evidence>
<evidence type="ECO:0000256" key="1">
    <source>
        <dbReference type="ARBA" id="ARBA00001393"/>
    </source>
</evidence>
<evidence type="ECO:0000256" key="9">
    <source>
        <dbReference type="ARBA" id="ARBA00022490"/>
    </source>
</evidence>
<dbReference type="InterPro" id="IPR050071">
    <property type="entry name" value="Dehydroquinate_synthase"/>
</dbReference>
<dbReference type="GO" id="GO:0005737">
    <property type="term" value="C:cytoplasm"/>
    <property type="evidence" value="ECO:0007669"/>
    <property type="project" value="UniProtKB-SubCell"/>
</dbReference>
<keyword evidence="15 18" id="KW-0057">Aromatic amino acid biosynthesis</keyword>
<dbReference type="UniPathway" id="UPA00053">
    <property type="reaction ID" value="UER00085"/>
</dbReference>
<evidence type="ECO:0000256" key="16">
    <source>
        <dbReference type="ARBA" id="ARBA00023239"/>
    </source>
</evidence>